<keyword evidence="2" id="KW-0479">Metal-binding</keyword>
<reference evidence="11" key="1">
    <citation type="submission" date="2022-11" db="UniProtKB">
        <authorList>
            <consortium name="WormBaseParasite"/>
        </authorList>
    </citation>
    <scope>IDENTIFICATION</scope>
</reference>
<dbReference type="Pfam" id="PF00096">
    <property type="entry name" value="zf-C2H2"/>
    <property type="match status" value="2"/>
</dbReference>
<keyword evidence="5" id="KW-0862">Zinc</keyword>
<dbReference type="GO" id="GO:0008270">
    <property type="term" value="F:zinc ion binding"/>
    <property type="evidence" value="ECO:0007669"/>
    <property type="project" value="UniProtKB-KW"/>
</dbReference>
<feature type="domain" description="C2H2-type" evidence="9">
    <location>
        <begin position="285"/>
        <end position="312"/>
    </location>
</feature>
<evidence type="ECO:0000256" key="3">
    <source>
        <dbReference type="ARBA" id="ARBA00022737"/>
    </source>
</evidence>
<evidence type="ECO:0000313" key="10">
    <source>
        <dbReference type="Proteomes" id="UP000887566"/>
    </source>
</evidence>
<evidence type="ECO:0000256" key="8">
    <source>
        <dbReference type="SAM" id="MobiDB-lite"/>
    </source>
</evidence>
<evidence type="ECO:0000256" key="4">
    <source>
        <dbReference type="ARBA" id="ARBA00022771"/>
    </source>
</evidence>
<comment type="subcellular location">
    <subcellularLocation>
        <location evidence="1">Nucleus</location>
    </subcellularLocation>
</comment>
<dbReference type="PANTHER" id="PTHR23235">
    <property type="entry name" value="KRUEPPEL-LIKE TRANSCRIPTION FACTOR"/>
    <property type="match status" value="1"/>
</dbReference>
<dbReference type="GO" id="GO:0005634">
    <property type="term" value="C:nucleus"/>
    <property type="evidence" value="ECO:0007669"/>
    <property type="project" value="UniProtKB-SubCell"/>
</dbReference>
<dbReference type="Proteomes" id="UP000887566">
    <property type="component" value="Unplaced"/>
</dbReference>
<organism evidence="10 11">
    <name type="scientific">Plectus sambesii</name>
    <dbReference type="NCBI Taxonomy" id="2011161"/>
    <lineage>
        <taxon>Eukaryota</taxon>
        <taxon>Metazoa</taxon>
        <taxon>Ecdysozoa</taxon>
        <taxon>Nematoda</taxon>
        <taxon>Chromadorea</taxon>
        <taxon>Plectida</taxon>
        <taxon>Plectina</taxon>
        <taxon>Plectoidea</taxon>
        <taxon>Plectidae</taxon>
        <taxon>Plectus</taxon>
    </lineage>
</organism>
<dbReference type="SUPFAM" id="SSF57667">
    <property type="entry name" value="beta-beta-alpha zinc fingers"/>
    <property type="match status" value="2"/>
</dbReference>
<keyword evidence="3" id="KW-0677">Repeat</keyword>
<keyword evidence="10" id="KW-1185">Reference proteome</keyword>
<dbReference type="FunFam" id="3.30.160.60:FF:000448">
    <property type="entry name" value="RE1-silencing transcription factor A"/>
    <property type="match status" value="1"/>
</dbReference>
<keyword evidence="6" id="KW-0539">Nucleus</keyword>
<dbReference type="InterPro" id="IPR013087">
    <property type="entry name" value="Znf_C2H2_type"/>
</dbReference>
<evidence type="ECO:0000256" key="5">
    <source>
        <dbReference type="ARBA" id="ARBA00022833"/>
    </source>
</evidence>
<name>A0A914VPC2_9BILA</name>
<evidence type="ECO:0000256" key="6">
    <source>
        <dbReference type="ARBA" id="ARBA00023242"/>
    </source>
</evidence>
<accession>A0A914VPC2</accession>
<dbReference type="FunFam" id="3.30.160.60:FF:001158">
    <property type="entry name" value="zinc finger protein 22"/>
    <property type="match status" value="1"/>
</dbReference>
<dbReference type="Gene3D" id="3.30.160.60">
    <property type="entry name" value="Classic Zinc Finger"/>
    <property type="match status" value="3"/>
</dbReference>
<dbReference type="WBParaSite" id="PSAMB.scaffold2222size24503.g16858.t1">
    <property type="protein sequence ID" value="PSAMB.scaffold2222size24503.g16858.t1"/>
    <property type="gene ID" value="PSAMB.scaffold2222size24503.g16858"/>
</dbReference>
<feature type="domain" description="C2H2-type" evidence="9">
    <location>
        <begin position="313"/>
        <end position="340"/>
    </location>
</feature>
<evidence type="ECO:0000259" key="9">
    <source>
        <dbReference type="PROSITE" id="PS50157"/>
    </source>
</evidence>
<dbReference type="GO" id="GO:0000978">
    <property type="term" value="F:RNA polymerase II cis-regulatory region sequence-specific DNA binding"/>
    <property type="evidence" value="ECO:0007669"/>
    <property type="project" value="TreeGrafter"/>
</dbReference>
<evidence type="ECO:0000256" key="7">
    <source>
        <dbReference type="PROSITE-ProRule" id="PRU00042"/>
    </source>
</evidence>
<feature type="region of interest" description="Disordered" evidence="8">
    <location>
        <begin position="388"/>
        <end position="414"/>
    </location>
</feature>
<proteinExistence type="predicted"/>
<dbReference type="PROSITE" id="PS50157">
    <property type="entry name" value="ZINC_FINGER_C2H2_2"/>
    <property type="match status" value="2"/>
</dbReference>
<dbReference type="GO" id="GO:0000981">
    <property type="term" value="F:DNA-binding transcription factor activity, RNA polymerase II-specific"/>
    <property type="evidence" value="ECO:0007669"/>
    <property type="project" value="TreeGrafter"/>
</dbReference>
<protein>
    <submittedName>
        <fullName evidence="11">C2H2-type domain-containing protein</fullName>
    </submittedName>
</protein>
<dbReference type="PROSITE" id="PS00028">
    <property type="entry name" value="ZINC_FINGER_C2H2_1"/>
    <property type="match status" value="2"/>
</dbReference>
<keyword evidence="4 7" id="KW-0863">Zinc-finger</keyword>
<evidence type="ECO:0000313" key="11">
    <source>
        <dbReference type="WBParaSite" id="PSAMB.scaffold2222size24503.g16858.t1"/>
    </source>
</evidence>
<evidence type="ECO:0000256" key="2">
    <source>
        <dbReference type="ARBA" id="ARBA00022723"/>
    </source>
</evidence>
<dbReference type="AlphaFoldDB" id="A0A914VPC2"/>
<sequence length="414" mass="46267">MEGTAHQNRTSRALQLPTVCINSVAAETTTMAKTPQLPPPLLIPQSALLHDKWTTFREHRLSCSSNDSGMGFSPGLSPILAEDSPSFSPSCGSAGLGAGPRFTFDHVPSPTKRKFDDGIEDALKKMRTGEEDQKKEMRTVRAQLQRQDSVIRATQKNAAVSCPKLPTVRCEDLPQGTNFAFPVVTQAMVSSGSAAGAEQFDPERIAQRLKAEFHDNWMRVQQLFWQNMYTPMVSLAPTVANATFLNQTGAKPNNASIAASAIPADYTSTRSPVEEVEGDEGKKQYVCRFCRKDFRRPDILSRHVRRHTGEKPFGCDLCGRYFSRSDHLRTHRRTHTDEKPYQCPLCPYAARRRDVLTRHMLTRHLKDDKDANVAEVIANCRKAKLDTQDEGVDCGDDDEDVEDEEEIIDVLDDD</sequence>
<evidence type="ECO:0000256" key="1">
    <source>
        <dbReference type="ARBA" id="ARBA00004123"/>
    </source>
</evidence>
<dbReference type="PANTHER" id="PTHR23235:SF161">
    <property type="entry name" value="C2H2-TYPE DOMAIN-CONTAINING PROTEIN"/>
    <property type="match status" value="1"/>
</dbReference>
<dbReference type="InterPro" id="IPR036236">
    <property type="entry name" value="Znf_C2H2_sf"/>
</dbReference>
<dbReference type="SMART" id="SM00355">
    <property type="entry name" value="ZnF_C2H2"/>
    <property type="match status" value="3"/>
</dbReference>